<sequence>QCLPGSLDPVKVKEKIVFCLRGNGPRVGKGLEVKRAGGAVIILGNLPVKGAEISVDAYVLPGTAVISNDTTIILASINSTSKPLAQLVPAKTILGTKPAPFMAAFSSKGPNLPNPNILK</sequence>
<dbReference type="GO" id="GO:0006508">
    <property type="term" value="P:proteolysis"/>
    <property type="evidence" value="ECO:0007669"/>
    <property type="project" value="InterPro"/>
</dbReference>
<organism evidence="3 4">
    <name type="scientific">Taxus chinensis</name>
    <name type="common">Chinese yew</name>
    <name type="synonym">Taxus wallichiana var. chinensis</name>
    <dbReference type="NCBI Taxonomy" id="29808"/>
    <lineage>
        <taxon>Eukaryota</taxon>
        <taxon>Viridiplantae</taxon>
        <taxon>Streptophyta</taxon>
        <taxon>Embryophyta</taxon>
        <taxon>Tracheophyta</taxon>
        <taxon>Spermatophyta</taxon>
        <taxon>Pinopsida</taxon>
        <taxon>Pinidae</taxon>
        <taxon>Conifers II</taxon>
        <taxon>Cupressales</taxon>
        <taxon>Taxaceae</taxon>
        <taxon>Taxus</taxon>
    </lineage>
</organism>
<dbReference type="Gene3D" id="3.50.30.30">
    <property type="match status" value="1"/>
</dbReference>
<comment type="similarity">
    <text evidence="1">Belongs to the peptidase S8 family.</text>
</comment>
<dbReference type="Proteomes" id="UP000824469">
    <property type="component" value="Unassembled WGS sequence"/>
</dbReference>
<dbReference type="InterPro" id="IPR045051">
    <property type="entry name" value="SBT"/>
</dbReference>
<dbReference type="PANTHER" id="PTHR10795">
    <property type="entry name" value="PROPROTEIN CONVERTASE SUBTILISIN/KEXIN"/>
    <property type="match status" value="1"/>
</dbReference>
<keyword evidence="4" id="KW-1185">Reference proteome</keyword>
<keyword evidence="2" id="KW-0732">Signal</keyword>
<dbReference type="Gene3D" id="3.40.50.200">
    <property type="entry name" value="Peptidase S8/S53 domain"/>
    <property type="match status" value="1"/>
</dbReference>
<reference evidence="3 4" key="1">
    <citation type="journal article" date="2021" name="Nat. Plants">
        <title>The Taxus genome provides insights into paclitaxel biosynthesis.</title>
        <authorList>
            <person name="Xiong X."/>
            <person name="Gou J."/>
            <person name="Liao Q."/>
            <person name="Li Y."/>
            <person name="Zhou Q."/>
            <person name="Bi G."/>
            <person name="Li C."/>
            <person name="Du R."/>
            <person name="Wang X."/>
            <person name="Sun T."/>
            <person name="Guo L."/>
            <person name="Liang H."/>
            <person name="Lu P."/>
            <person name="Wu Y."/>
            <person name="Zhang Z."/>
            <person name="Ro D.K."/>
            <person name="Shang Y."/>
            <person name="Huang S."/>
            <person name="Yan J."/>
        </authorList>
    </citation>
    <scope>NUCLEOTIDE SEQUENCE [LARGE SCALE GENOMIC DNA]</scope>
    <source>
        <strain evidence="3">Ta-2019</strain>
    </source>
</reference>
<protein>
    <recommendedName>
        <fullName evidence="5">PA domain-containing protein</fullName>
    </recommendedName>
</protein>
<accession>A0AA38FDE8</accession>
<feature type="non-terminal residue" evidence="3">
    <location>
        <position position="1"/>
    </location>
</feature>
<comment type="caution">
    <text evidence="3">The sequence shown here is derived from an EMBL/GenBank/DDBJ whole genome shotgun (WGS) entry which is preliminary data.</text>
</comment>
<gene>
    <name evidence="3" type="ORF">KI387_029592</name>
</gene>
<evidence type="ECO:0000313" key="3">
    <source>
        <dbReference type="EMBL" id="KAH9297910.1"/>
    </source>
</evidence>
<evidence type="ECO:0000313" key="4">
    <source>
        <dbReference type="Proteomes" id="UP000824469"/>
    </source>
</evidence>
<evidence type="ECO:0008006" key="5">
    <source>
        <dbReference type="Google" id="ProtNLM"/>
    </source>
</evidence>
<dbReference type="CDD" id="cd02120">
    <property type="entry name" value="PA_subtilisin_like"/>
    <property type="match status" value="1"/>
</dbReference>
<dbReference type="EMBL" id="JAHRHJ020000010">
    <property type="protein sequence ID" value="KAH9297910.1"/>
    <property type="molecule type" value="Genomic_DNA"/>
</dbReference>
<evidence type="ECO:0000256" key="2">
    <source>
        <dbReference type="ARBA" id="ARBA00022729"/>
    </source>
</evidence>
<dbReference type="OMA" id="NCCCINC"/>
<feature type="non-terminal residue" evidence="3">
    <location>
        <position position="119"/>
    </location>
</feature>
<proteinExistence type="inferred from homology"/>
<dbReference type="AlphaFoldDB" id="A0AA38FDE8"/>
<evidence type="ECO:0000256" key="1">
    <source>
        <dbReference type="ARBA" id="ARBA00011073"/>
    </source>
</evidence>
<dbReference type="InterPro" id="IPR036852">
    <property type="entry name" value="Peptidase_S8/S53_dom_sf"/>
</dbReference>
<name>A0AA38FDE8_TAXCH</name>
<dbReference type="GO" id="GO:0004252">
    <property type="term" value="F:serine-type endopeptidase activity"/>
    <property type="evidence" value="ECO:0007669"/>
    <property type="project" value="InterPro"/>
</dbReference>